<name>A0A6I5MYP7_9BIFI</name>
<evidence type="ECO:0000313" key="2">
    <source>
        <dbReference type="EMBL" id="NEG69748.1"/>
    </source>
</evidence>
<sequence length="180" mass="19358">MDDKDLGIILLGAQGWAGLFTRAMSAGKPAGVTAKTQIDVLVSLSLNGPQSMGALSKRLERAPEQTSRAVKHLKALGLVACSRSPENHRVVVAELTGTGSRQIASYLKAMHDSVWEYLSGLDDPDREWMLRTAEQTIDIMRKHPLTRDAVTPVDTSETANLAVSDRTTDVGDTVSAAAME</sequence>
<dbReference type="Gene3D" id="1.10.10.10">
    <property type="entry name" value="Winged helix-like DNA-binding domain superfamily/Winged helix DNA-binding domain"/>
    <property type="match status" value="1"/>
</dbReference>
<dbReference type="InterPro" id="IPR000835">
    <property type="entry name" value="HTH_MarR-typ"/>
</dbReference>
<dbReference type="GO" id="GO:0006950">
    <property type="term" value="P:response to stress"/>
    <property type="evidence" value="ECO:0007669"/>
    <property type="project" value="TreeGrafter"/>
</dbReference>
<dbReference type="PANTHER" id="PTHR33164:SF101">
    <property type="entry name" value="TRANSCRIPTIONAL REPRESSOR MPRA"/>
    <property type="match status" value="1"/>
</dbReference>
<accession>A0A6I5MYP7</accession>
<dbReference type="RefSeq" id="WP_163227280.1">
    <property type="nucleotide sequence ID" value="NZ_VYSG01000001.1"/>
</dbReference>
<protein>
    <submittedName>
        <fullName evidence="2">MarR family transcriptional regulator</fullName>
    </submittedName>
</protein>
<organism evidence="2 3">
    <name type="scientific">Bifidobacterium choloepi</name>
    <dbReference type="NCBI Taxonomy" id="2614131"/>
    <lineage>
        <taxon>Bacteria</taxon>
        <taxon>Bacillati</taxon>
        <taxon>Actinomycetota</taxon>
        <taxon>Actinomycetes</taxon>
        <taxon>Bifidobacteriales</taxon>
        <taxon>Bifidobacteriaceae</taxon>
        <taxon>Bifidobacterium</taxon>
    </lineage>
</organism>
<evidence type="ECO:0000313" key="3">
    <source>
        <dbReference type="Proteomes" id="UP000469292"/>
    </source>
</evidence>
<dbReference type="InterPro" id="IPR036388">
    <property type="entry name" value="WH-like_DNA-bd_sf"/>
</dbReference>
<dbReference type="Pfam" id="PF01047">
    <property type="entry name" value="MarR"/>
    <property type="match status" value="1"/>
</dbReference>
<dbReference type="SUPFAM" id="SSF46785">
    <property type="entry name" value="Winged helix' DNA-binding domain"/>
    <property type="match status" value="1"/>
</dbReference>
<evidence type="ECO:0000259" key="1">
    <source>
        <dbReference type="SMART" id="SM00347"/>
    </source>
</evidence>
<feature type="domain" description="HTH marR-type" evidence="1">
    <location>
        <begin position="25"/>
        <end position="126"/>
    </location>
</feature>
<dbReference type="InterPro" id="IPR039422">
    <property type="entry name" value="MarR/SlyA-like"/>
</dbReference>
<keyword evidence="3" id="KW-1185">Reference proteome</keyword>
<dbReference type="Proteomes" id="UP000469292">
    <property type="component" value="Unassembled WGS sequence"/>
</dbReference>
<dbReference type="GO" id="GO:0003700">
    <property type="term" value="F:DNA-binding transcription factor activity"/>
    <property type="evidence" value="ECO:0007669"/>
    <property type="project" value="InterPro"/>
</dbReference>
<proteinExistence type="predicted"/>
<dbReference type="InterPro" id="IPR036390">
    <property type="entry name" value="WH_DNA-bd_sf"/>
</dbReference>
<reference evidence="2 3" key="1">
    <citation type="submission" date="2019-09" db="EMBL/GenBank/DDBJ databases">
        <title>Phylogenetic characterization of a novel taxon of the genus Bifidobacterium: Bifidobacterium choloepi sp. nov.</title>
        <authorList>
            <person name="Modesto M."/>
            <person name="Satti M."/>
        </authorList>
    </citation>
    <scope>NUCLEOTIDE SEQUENCE [LARGE SCALE GENOMIC DNA]</scope>
    <source>
        <strain evidence="2 3">BRDM6</strain>
    </source>
</reference>
<dbReference type="SMART" id="SM00347">
    <property type="entry name" value="HTH_MARR"/>
    <property type="match status" value="1"/>
</dbReference>
<dbReference type="PANTHER" id="PTHR33164">
    <property type="entry name" value="TRANSCRIPTIONAL REGULATOR, MARR FAMILY"/>
    <property type="match status" value="1"/>
</dbReference>
<dbReference type="EMBL" id="VYSG01000001">
    <property type="protein sequence ID" value="NEG69748.1"/>
    <property type="molecule type" value="Genomic_DNA"/>
</dbReference>
<comment type="caution">
    <text evidence="2">The sequence shown here is derived from an EMBL/GenBank/DDBJ whole genome shotgun (WGS) entry which is preliminary data.</text>
</comment>
<dbReference type="AlphaFoldDB" id="A0A6I5MYP7"/>
<gene>
    <name evidence="2" type="ORF">F6S87_03825</name>
</gene>